<keyword evidence="10 15" id="KW-0798">TonB box</keyword>
<dbReference type="RefSeq" id="WP_256536615.1">
    <property type="nucleotide sequence ID" value="NZ_JANHOH010000001.1"/>
</dbReference>
<dbReference type="NCBIfam" id="TIGR01783">
    <property type="entry name" value="TonB-siderophor"/>
    <property type="match status" value="1"/>
</dbReference>
<keyword evidence="8" id="KW-0408">Iron</keyword>
<dbReference type="PANTHER" id="PTHR32552:SF68">
    <property type="entry name" value="FERRICHROME OUTER MEMBRANE TRANSPORTER_PHAGE RECEPTOR"/>
    <property type="match status" value="1"/>
</dbReference>
<evidence type="ECO:0000313" key="19">
    <source>
        <dbReference type="Proteomes" id="UP001204376"/>
    </source>
</evidence>
<dbReference type="SUPFAM" id="SSF56935">
    <property type="entry name" value="Porins"/>
    <property type="match status" value="1"/>
</dbReference>
<dbReference type="Gene3D" id="2.40.170.20">
    <property type="entry name" value="TonB-dependent receptor, beta-barrel domain"/>
    <property type="match status" value="1"/>
</dbReference>
<keyword evidence="19" id="KW-1185">Reference proteome</keyword>
<dbReference type="InterPro" id="IPR010105">
    <property type="entry name" value="TonB_sidphr_rcpt"/>
</dbReference>
<dbReference type="Pfam" id="PF00593">
    <property type="entry name" value="TonB_dep_Rec_b-barrel"/>
    <property type="match status" value="1"/>
</dbReference>
<comment type="similarity">
    <text evidence="2 14 15">Belongs to the TonB-dependent receptor family.</text>
</comment>
<evidence type="ECO:0000256" key="10">
    <source>
        <dbReference type="ARBA" id="ARBA00023077"/>
    </source>
</evidence>
<dbReference type="InterPro" id="IPR013784">
    <property type="entry name" value="Carb-bd-like_fold"/>
</dbReference>
<evidence type="ECO:0000256" key="9">
    <source>
        <dbReference type="ARBA" id="ARBA00023065"/>
    </source>
</evidence>
<sequence length="803" mass="89728">MKSILLCRSAFTSKHFTFLNIPHPVYKAAMALLICLFFSVLAFAQQQTGTVKGTITLANGNTAPLVSVTLTGVKATKTDESGNYVLTTIPAGIYTLTVKHIGLVSQNRQINVKANETITADFVLREDNETLKEVVITSGYNKFAKKETDGVAKLPLKNLENPQVYNVVPKDLLQDQVIISYNDVLKNVTGVSQGLVNGSNSFYMRGFSNQSLLRNGVQDNKDNSLEVANIESIEVLKGPSATLFGNSLTSFGGLINRVTKKPFGTFKGEVSYTIGGYDLSRITADINTPLDKEKGLLLRTNIAYHDEGNYMDAGFTRRLFIAPSLLYQVTDRLSISLDAEIYQQKSNDFHRLFPENSFTQTNPKTLDLNWKRYYQGNDLTESKPSVSLIAEVNYKLSDRWKSQTILSQTKHSSDGYRVWNEIHGDSVNRNIRYSNSNYNTIEAQQNFTGDFRIGNHRNRLVIGLDYYTNRANENFLIAYPFDKVKLIGKDPEYTNISKQTVDATLAQLSPIRNISSQSTYSAYFSDVFNITSDFMAMVSLRFDNFSSGGSYNVTADTTTGKYNQTNLSPKLGLVYQVIPEKVSLFGNYMNGFTNNGPVIQPDGERSAFKPSNANQWELGFKVDLFDGMLNSTFSYYDIKVKDVIRLDPDRVGFAVQDGGQASKGFEGELIANLTKGFNVVAGYSHNKAYAINTNPDIDGLRQWTGPAETANLWINYAFQKKALKGLSFGIGGNYNSKAYISQSRSTGEFYIPSYTVLNAVTSYENRIFRLSLKLDNLTNEVYWGSYVNQMMPRRFSATVAFKL</sequence>
<dbReference type="InterPro" id="IPR000531">
    <property type="entry name" value="Beta-barrel_TonB"/>
</dbReference>
<dbReference type="EMBL" id="JANHOH010000001">
    <property type="protein sequence ID" value="MCQ6956399.1"/>
    <property type="molecule type" value="Genomic_DNA"/>
</dbReference>
<organism evidence="18 19">
    <name type="scientific">Mucilaginibacter aquariorum</name>
    <dbReference type="NCBI Taxonomy" id="2967225"/>
    <lineage>
        <taxon>Bacteria</taxon>
        <taxon>Pseudomonadati</taxon>
        <taxon>Bacteroidota</taxon>
        <taxon>Sphingobacteriia</taxon>
        <taxon>Sphingobacteriales</taxon>
        <taxon>Sphingobacteriaceae</taxon>
        <taxon>Mucilaginibacter</taxon>
    </lineage>
</organism>
<comment type="caution">
    <text evidence="18">The sequence shown here is derived from an EMBL/GenBank/DDBJ whole genome shotgun (WGS) entry which is preliminary data.</text>
</comment>
<protein>
    <submittedName>
        <fullName evidence="18">TonB-dependent receptor</fullName>
    </submittedName>
</protein>
<dbReference type="InterPro" id="IPR012910">
    <property type="entry name" value="Plug_dom"/>
</dbReference>
<dbReference type="Gene3D" id="2.170.130.10">
    <property type="entry name" value="TonB-dependent receptor, plug domain"/>
    <property type="match status" value="1"/>
</dbReference>
<evidence type="ECO:0000256" key="6">
    <source>
        <dbReference type="ARBA" id="ARBA00022692"/>
    </source>
</evidence>
<evidence type="ECO:0000256" key="11">
    <source>
        <dbReference type="ARBA" id="ARBA00023136"/>
    </source>
</evidence>
<evidence type="ECO:0000256" key="1">
    <source>
        <dbReference type="ARBA" id="ARBA00004571"/>
    </source>
</evidence>
<name>A0ABT1SVN3_9SPHI</name>
<keyword evidence="12 18" id="KW-0675">Receptor</keyword>
<dbReference type="InterPro" id="IPR039426">
    <property type="entry name" value="TonB-dep_rcpt-like"/>
</dbReference>
<accession>A0ABT1SVN3</accession>
<feature type="domain" description="TonB-dependent receptor-like beta-barrel" evidence="16">
    <location>
        <begin position="346"/>
        <end position="777"/>
    </location>
</feature>
<evidence type="ECO:0000256" key="13">
    <source>
        <dbReference type="ARBA" id="ARBA00023237"/>
    </source>
</evidence>
<keyword evidence="11 14" id="KW-0472">Membrane</keyword>
<dbReference type="CDD" id="cd01347">
    <property type="entry name" value="ligand_gated_channel"/>
    <property type="match status" value="1"/>
</dbReference>
<dbReference type="SUPFAM" id="SSF49452">
    <property type="entry name" value="Starch-binding domain-like"/>
    <property type="match status" value="1"/>
</dbReference>
<evidence type="ECO:0000313" key="18">
    <source>
        <dbReference type="EMBL" id="MCQ6956399.1"/>
    </source>
</evidence>
<dbReference type="InterPro" id="IPR037066">
    <property type="entry name" value="Plug_dom_sf"/>
</dbReference>
<keyword evidence="4 14" id="KW-1134">Transmembrane beta strand</keyword>
<evidence type="ECO:0000256" key="4">
    <source>
        <dbReference type="ARBA" id="ARBA00022452"/>
    </source>
</evidence>
<keyword evidence="9" id="KW-0406">Ion transport</keyword>
<evidence type="ECO:0000256" key="8">
    <source>
        <dbReference type="ARBA" id="ARBA00023004"/>
    </source>
</evidence>
<evidence type="ECO:0000256" key="7">
    <source>
        <dbReference type="ARBA" id="ARBA00022729"/>
    </source>
</evidence>
<dbReference type="PANTHER" id="PTHR32552">
    <property type="entry name" value="FERRICHROME IRON RECEPTOR-RELATED"/>
    <property type="match status" value="1"/>
</dbReference>
<dbReference type="InterPro" id="IPR036942">
    <property type="entry name" value="Beta-barrel_TonB_sf"/>
</dbReference>
<evidence type="ECO:0000256" key="15">
    <source>
        <dbReference type="RuleBase" id="RU003357"/>
    </source>
</evidence>
<evidence type="ECO:0000256" key="14">
    <source>
        <dbReference type="PROSITE-ProRule" id="PRU01360"/>
    </source>
</evidence>
<evidence type="ECO:0000256" key="12">
    <source>
        <dbReference type="ARBA" id="ARBA00023170"/>
    </source>
</evidence>
<dbReference type="Pfam" id="PF07715">
    <property type="entry name" value="Plug"/>
    <property type="match status" value="1"/>
</dbReference>
<keyword evidence="6 14" id="KW-0812">Transmembrane</keyword>
<feature type="domain" description="TonB-dependent receptor plug" evidence="17">
    <location>
        <begin position="159"/>
        <end position="247"/>
    </location>
</feature>
<comment type="subcellular location">
    <subcellularLocation>
        <location evidence="1 14">Cell outer membrane</location>
        <topology evidence="1 14">Multi-pass membrane protein</topology>
    </subcellularLocation>
</comment>
<dbReference type="Gene3D" id="2.60.40.1120">
    <property type="entry name" value="Carboxypeptidase-like, regulatory domain"/>
    <property type="match status" value="1"/>
</dbReference>
<keyword evidence="3 14" id="KW-0813">Transport</keyword>
<gene>
    <name evidence="18" type="ORF">NPE20_00440</name>
</gene>
<evidence type="ECO:0000256" key="3">
    <source>
        <dbReference type="ARBA" id="ARBA00022448"/>
    </source>
</evidence>
<evidence type="ECO:0000256" key="5">
    <source>
        <dbReference type="ARBA" id="ARBA00022496"/>
    </source>
</evidence>
<evidence type="ECO:0000256" key="2">
    <source>
        <dbReference type="ARBA" id="ARBA00009810"/>
    </source>
</evidence>
<keyword evidence="13 14" id="KW-0998">Cell outer membrane</keyword>
<keyword evidence="5" id="KW-0410">Iron transport</keyword>
<evidence type="ECO:0000259" key="16">
    <source>
        <dbReference type="Pfam" id="PF00593"/>
    </source>
</evidence>
<dbReference type="PROSITE" id="PS52016">
    <property type="entry name" value="TONB_DEPENDENT_REC_3"/>
    <property type="match status" value="1"/>
</dbReference>
<reference evidence="18 19" key="1">
    <citation type="submission" date="2022-07" db="EMBL/GenBank/DDBJ databases">
        <title>Mucilaginibacter sp. JC4.</title>
        <authorList>
            <person name="Le V."/>
            <person name="Ko S.-R."/>
            <person name="Ahn C.-Y."/>
            <person name="Oh H.-M."/>
        </authorList>
    </citation>
    <scope>NUCLEOTIDE SEQUENCE [LARGE SCALE GENOMIC DNA]</scope>
    <source>
        <strain evidence="18 19">JC4</strain>
    </source>
</reference>
<dbReference type="Proteomes" id="UP001204376">
    <property type="component" value="Unassembled WGS sequence"/>
</dbReference>
<proteinExistence type="inferred from homology"/>
<keyword evidence="7" id="KW-0732">Signal</keyword>
<dbReference type="Pfam" id="PF13715">
    <property type="entry name" value="CarbopepD_reg_2"/>
    <property type="match status" value="1"/>
</dbReference>
<evidence type="ECO:0000259" key="17">
    <source>
        <dbReference type="Pfam" id="PF07715"/>
    </source>
</evidence>